<dbReference type="GO" id="GO:0016593">
    <property type="term" value="C:Cdc73/Paf1 complex"/>
    <property type="evidence" value="ECO:0007669"/>
    <property type="project" value="InterPro"/>
</dbReference>
<feature type="compositionally biased region" description="Basic and acidic residues" evidence="4">
    <location>
        <begin position="128"/>
        <end position="138"/>
    </location>
</feature>
<sequence>MPSPNSPPRAPFPKINLLPEFATIFDLDPPANSQSTENQGAAKNASVPYTLRVPPHRTPAKEKKTDPAKKKKTSSKKEKKEGSASSEDSRESTPDTPSPKPKKNLPPPEGALSLEPDSGCRPKTHRRKDSDRDPDTDRGPAQPGASSFENSHRQESNQSASDNSNNNNSKDTMSKAKEGQSETYHQEYIASLRYRNDLPPPEMPPKLLQIPHAGLARFLTPGYTSNMARREEPNIDVDAEGGMPIDLVGIPGLHLGDESAIMAPENPPPVAAADLPLLMTPEQLRNPAPRETHVSFLRRTQYISGGRSINPNVPASPARARPRPQTKAKVSQDDPDYVKKFIQKGFDIAYPESKHTGEDNASMIKGLPVTKAEQDAWANPTHPDNPKLRPVGVYPILPDLQGFPDPGGYVQFKFDKPPISGDSAKNDKRMDVSILQPAEPDQRISQEHATKLSLHKTNPDRYPDPGPMPYDYHLFIPEKKESTKNILASLNQSNPNRDDPNLYTNEGADGAKYHRYDYVRTYATIAQTLNIGDRQKDAALVFHDPEMAKENEQENVSVKQKAAYYSPILAKTRLTQRRTRAFANAGLAPATPGSSEERADQLQLTVRDPDEAETYKRSLHRASIDPKFGKTMPPPPVSTEEPEGQESQDQENAEGEEPADS</sequence>
<dbReference type="PANTHER" id="PTHR23188">
    <property type="entry name" value="RNA POLYMERASE II-ASSOCIATED FACTOR 1 HOMOLOG"/>
    <property type="match status" value="1"/>
</dbReference>
<dbReference type="OrthoDB" id="10260285at2759"/>
<comment type="similarity">
    <text evidence="2">Belongs to the PAF1 family.</text>
</comment>
<feature type="region of interest" description="Disordered" evidence="4">
    <location>
        <begin position="585"/>
        <end position="661"/>
    </location>
</feature>
<protein>
    <recommendedName>
        <fullName evidence="7">Paf1-domain-containing protein</fullName>
    </recommendedName>
</protein>
<accession>A0A3A2ZKZ3</accession>
<feature type="region of interest" description="Disordered" evidence="4">
    <location>
        <begin position="305"/>
        <end position="334"/>
    </location>
</feature>
<evidence type="ECO:0000313" key="6">
    <source>
        <dbReference type="Proteomes" id="UP000266188"/>
    </source>
</evidence>
<dbReference type="GO" id="GO:0006368">
    <property type="term" value="P:transcription elongation by RNA polymerase II"/>
    <property type="evidence" value="ECO:0007669"/>
    <property type="project" value="InterPro"/>
</dbReference>
<dbReference type="GO" id="GO:0003682">
    <property type="term" value="F:chromatin binding"/>
    <property type="evidence" value="ECO:0007669"/>
    <property type="project" value="TreeGrafter"/>
</dbReference>
<evidence type="ECO:0000313" key="5">
    <source>
        <dbReference type="EMBL" id="RJE23868.1"/>
    </source>
</evidence>
<dbReference type="PANTHER" id="PTHR23188:SF12">
    <property type="entry name" value="RNA POLYMERASE II-ASSOCIATED FACTOR 1 HOMOLOG"/>
    <property type="match status" value="1"/>
</dbReference>
<keyword evidence="6" id="KW-1185">Reference proteome</keyword>
<feature type="compositionally biased region" description="Basic and acidic residues" evidence="4">
    <location>
        <begin position="75"/>
        <end position="93"/>
    </location>
</feature>
<feature type="compositionally biased region" description="Basic and acidic residues" evidence="4">
    <location>
        <begin position="59"/>
        <end position="68"/>
    </location>
</feature>
<proteinExistence type="inferred from homology"/>
<keyword evidence="3" id="KW-0539">Nucleus</keyword>
<name>A0A3A2ZKZ3_9EURO</name>
<feature type="region of interest" description="Disordered" evidence="4">
    <location>
        <begin position="26"/>
        <end position="205"/>
    </location>
</feature>
<dbReference type="GO" id="GO:0000993">
    <property type="term" value="F:RNA polymerase II complex binding"/>
    <property type="evidence" value="ECO:0007669"/>
    <property type="project" value="TreeGrafter"/>
</dbReference>
<feature type="compositionally biased region" description="Polar residues" evidence="4">
    <location>
        <begin position="31"/>
        <end position="41"/>
    </location>
</feature>
<evidence type="ECO:0008006" key="7">
    <source>
        <dbReference type="Google" id="ProtNLM"/>
    </source>
</evidence>
<evidence type="ECO:0000256" key="1">
    <source>
        <dbReference type="ARBA" id="ARBA00004123"/>
    </source>
</evidence>
<dbReference type="AlphaFoldDB" id="A0A3A2ZKZ3"/>
<dbReference type="STRING" id="2070753.A0A3A2ZKZ3"/>
<evidence type="ECO:0000256" key="4">
    <source>
        <dbReference type="SAM" id="MobiDB-lite"/>
    </source>
</evidence>
<organism evidence="5 6">
    <name type="scientific">Aspergillus sclerotialis</name>
    <dbReference type="NCBI Taxonomy" id="2070753"/>
    <lineage>
        <taxon>Eukaryota</taxon>
        <taxon>Fungi</taxon>
        <taxon>Dikarya</taxon>
        <taxon>Ascomycota</taxon>
        <taxon>Pezizomycotina</taxon>
        <taxon>Eurotiomycetes</taxon>
        <taxon>Eurotiomycetidae</taxon>
        <taxon>Eurotiales</taxon>
        <taxon>Aspergillaceae</taxon>
        <taxon>Aspergillus</taxon>
        <taxon>Aspergillus subgen. Polypaecilum</taxon>
    </lineage>
</organism>
<comment type="caution">
    <text evidence="5">The sequence shown here is derived from an EMBL/GenBank/DDBJ whole genome shotgun (WGS) entry which is preliminary data.</text>
</comment>
<comment type="subcellular location">
    <subcellularLocation>
        <location evidence="1">Nucleus</location>
    </subcellularLocation>
</comment>
<feature type="compositionally biased region" description="Low complexity" evidence="4">
    <location>
        <begin position="156"/>
        <end position="169"/>
    </location>
</feature>
<dbReference type="Pfam" id="PF03985">
    <property type="entry name" value="Paf1"/>
    <property type="match status" value="1"/>
</dbReference>
<dbReference type="Proteomes" id="UP000266188">
    <property type="component" value="Unassembled WGS sequence"/>
</dbReference>
<dbReference type="InterPro" id="IPR007133">
    <property type="entry name" value="RNA_pol_II-assoc_Paf1"/>
</dbReference>
<evidence type="ECO:0000256" key="3">
    <source>
        <dbReference type="ARBA" id="ARBA00023242"/>
    </source>
</evidence>
<feature type="compositionally biased region" description="Basic and acidic residues" evidence="4">
    <location>
        <begin position="607"/>
        <end position="628"/>
    </location>
</feature>
<dbReference type="EMBL" id="MVGC01000102">
    <property type="protein sequence ID" value="RJE23868.1"/>
    <property type="molecule type" value="Genomic_DNA"/>
</dbReference>
<reference evidence="6" key="1">
    <citation type="submission" date="2017-02" db="EMBL/GenBank/DDBJ databases">
        <authorList>
            <person name="Tafer H."/>
            <person name="Lopandic K."/>
        </authorList>
    </citation>
    <scope>NUCLEOTIDE SEQUENCE [LARGE SCALE GENOMIC DNA]</scope>
    <source>
        <strain evidence="6">CBS 366.77</strain>
    </source>
</reference>
<gene>
    <name evidence="5" type="ORF">PHISCL_03780</name>
</gene>
<feature type="compositionally biased region" description="Pro residues" evidence="4">
    <location>
        <begin position="96"/>
        <end position="109"/>
    </location>
</feature>
<feature type="compositionally biased region" description="Acidic residues" evidence="4">
    <location>
        <begin position="640"/>
        <end position="661"/>
    </location>
</feature>
<evidence type="ECO:0000256" key="2">
    <source>
        <dbReference type="ARBA" id="ARBA00007560"/>
    </source>
</evidence>